<evidence type="ECO:0000313" key="3">
    <source>
        <dbReference type="Proteomes" id="UP000002332"/>
    </source>
</evidence>
<accession>A4V7J4</accession>
<feature type="transmembrane region" description="Helical" evidence="1">
    <location>
        <begin position="171"/>
        <end position="196"/>
    </location>
</feature>
<keyword evidence="2" id="KW-0614">Plasmid</keyword>
<protein>
    <submittedName>
        <fullName evidence="2">Transmembrane protein</fullName>
    </submittedName>
</protein>
<geneLocation type="plasmid" evidence="2 3">
    <name>pQBR103</name>
</geneLocation>
<dbReference type="PATRIC" id="fig|216595.4.peg.65"/>
<reference evidence="2 3" key="1">
    <citation type="journal article" date="2007" name="ISME J.">
        <title>Sequence-based analysis of pQBR103; a representative of a unique, transfer-proficient mega plasmid resident in the microbial community of sugar beet.</title>
        <authorList>
            <person name="Tett A."/>
            <person name="Spiers A.J."/>
            <person name="Crossman L.C."/>
            <person name="Ager D."/>
            <person name="Ciric L."/>
            <person name="Dow J.M."/>
            <person name="Fry J.C."/>
            <person name="Harris D."/>
            <person name="Lilley A."/>
            <person name="Oliver A."/>
            <person name="Parkhill J."/>
            <person name="Quail M.A."/>
            <person name="Rainey P.B."/>
            <person name="Saunders N.J."/>
            <person name="Seeger K."/>
            <person name="Snyder L.A.S."/>
            <person name="Squares R."/>
            <person name="Thomas C.M."/>
            <person name="Turner S.L."/>
            <person name="Zhang X.-X."/>
            <person name="Field D."/>
            <person name="Bailey M.J."/>
        </authorList>
    </citation>
    <scope>NUCLEOTIDE SEQUENCE [LARGE SCALE GENOMIC DNA]</scope>
    <source>
        <strain evidence="2 3">SBW25</strain>
    </source>
</reference>
<dbReference type="AlphaFoldDB" id="A4V7J4"/>
<gene>
    <name evidence="2" type="ordered locus">pQBR0099</name>
</gene>
<feature type="transmembrane region" description="Helical" evidence="1">
    <location>
        <begin position="217"/>
        <end position="240"/>
    </location>
</feature>
<dbReference type="PANTHER" id="PTHR30503:SF3">
    <property type="entry name" value="INNER MEMBRANE PROTEIN YEDI"/>
    <property type="match status" value="1"/>
</dbReference>
<dbReference type="EMBL" id="AM235768">
    <property type="protein sequence ID" value="CAM96131.1"/>
    <property type="molecule type" value="Genomic_DNA"/>
</dbReference>
<feature type="transmembrane region" description="Helical" evidence="1">
    <location>
        <begin position="71"/>
        <end position="100"/>
    </location>
</feature>
<name>A4V7J4_PSEFS</name>
<dbReference type="PIRSF" id="PIRSF016660">
    <property type="entry name" value="YedI"/>
    <property type="match status" value="1"/>
</dbReference>
<organism evidence="2 3">
    <name type="scientific">Pseudomonas fluorescens (strain SBW25)</name>
    <dbReference type="NCBI Taxonomy" id="216595"/>
    <lineage>
        <taxon>Bacteria</taxon>
        <taxon>Pseudomonadati</taxon>
        <taxon>Pseudomonadota</taxon>
        <taxon>Gammaproteobacteria</taxon>
        <taxon>Pseudomonadales</taxon>
        <taxon>Pseudomonadaceae</taxon>
        <taxon>Pseudomonas</taxon>
    </lineage>
</organism>
<feature type="transmembrane region" description="Helical" evidence="1">
    <location>
        <begin position="143"/>
        <end position="165"/>
    </location>
</feature>
<feature type="transmembrane region" description="Helical" evidence="1">
    <location>
        <begin position="283"/>
        <end position="304"/>
    </location>
</feature>
<dbReference type="PANTHER" id="PTHR30503">
    <property type="entry name" value="INNER MEMBRANE PROTEIN YEDI"/>
    <property type="match status" value="1"/>
</dbReference>
<keyword evidence="1 2" id="KW-0812">Transmembrane</keyword>
<evidence type="ECO:0000313" key="2">
    <source>
        <dbReference type="EMBL" id="CAM96131.1"/>
    </source>
</evidence>
<proteinExistence type="predicted"/>
<keyword evidence="1" id="KW-0472">Membrane</keyword>
<keyword evidence="1" id="KW-1133">Transmembrane helix</keyword>
<dbReference type="Pfam" id="PF05661">
    <property type="entry name" value="DUF808"/>
    <property type="match status" value="1"/>
</dbReference>
<evidence type="ECO:0000256" key="1">
    <source>
        <dbReference type="SAM" id="Phobius"/>
    </source>
</evidence>
<sequence length="311" mass="32697">MAFGSGLALLDDIATLLDDVAAQSKIATTKTAGVLGDDLALNAQQVTGVRAEREIPVVLAVAKGSLLNKAALIPIAMLISAFAPWAITPLLMVGGAYLCFEGVEKVLHRFLHPEVDQERAERVKAIAEPKVDMVEFERKKIRGAVITDLVLSGEILVLALATVASEPLLEQFLTLVVVSLIITFAVYGFVAGIVRMDDVGLRLVTSTRTIGNASGRFLLWFAPVLMRVLAVVGTIAMWLVGGGIYTHGLPFLHVMSETVVGTVSSVAVAGPALAVLGAPLFDGIVGIVVGSLLVGLFMLGKLVLGRKSHLG</sequence>
<dbReference type="RefSeq" id="WP_011922908.1">
    <property type="nucleotide sequence ID" value="NC_009444.1"/>
</dbReference>
<dbReference type="InterPro" id="IPR008526">
    <property type="entry name" value="YedI"/>
</dbReference>
<dbReference type="GO" id="GO:0005886">
    <property type="term" value="C:plasma membrane"/>
    <property type="evidence" value="ECO:0007669"/>
    <property type="project" value="TreeGrafter"/>
</dbReference>
<dbReference type="Proteomes" id="UP000002332">
    <property type="component" value="Plasmid pQBR103"/>
</dbReference>